<dbReference type="OrthoDB" id="411251at2759"/>
<keyword evidence="2" id="KW-0090">Biological rhythms</keyword>
<evidence type="ECO:0000256" key="3">
    <source>
        <dbReference type="ARBA" id="ARBA00023242"/>
    </source>
</evidence>
<dbReference type="GO" id="GO:0000981">
    <property type="term" value="F:DNA-binding transcription factor activity, RNA polymerase II-specific"/>
    <property type="evidence" value="ECO:0007669"/>
    <property type="project" value="InterPro"/>
</dbReference>
<evidence type="ECO:0000256" key="4">
    <source>
        <dbReference type="SAM" id="MobiDB-lite"/>
    </source>
</evidence>
<organism evidence="7">
    <name type="scientific">Notodromas monacha</name>
    <dbReference type="NCBI Taxonomy" id="399045"/>
    <lineage>
        <taxon>Eukaryota</taxon>
        <taxon>Metazoa</taxon>
        <taxon>Ecdysozoa</taxon>
        <taxon>Arthropoda</taxon>
        <taxon>Crustacea</taxon>
        <taxon>Oligostraca</taxon>
        <taxon>Ostracoda</taxon>
        <taxon>Podocopa</taxon>
        <taxon>Podocopida</taxon>
        <taxon>Cypridocopina</taxon>
        <taxon>Cypridoidea</taxon>
        <taxon>Cyprididae</taxon>
        <taxon>Notodromas</taxon>
    </lineage>
</organism>
<feature type="domain" description="PAS" evidence="5">
    <location>
        <begin position="95"/>
        <end position="166"/>
    </location>
</feature>
<keyword evidence="1" id="KW-0677">Repeat</keyword>
<accession>A0A7R9BJV5</accession>
<dbReference type="EMBL" id="CAJPEX010000391">
    <property type="protein sequence ID" value="CAG0915456.1"/>
    <property type="molecule type" value="Genomic_DNA"/>
</dbReference>
<gene>
    <name evidence="7" type="ORF">NMOB1V02_LOCUS3103</name>
</gene>
<feature type="compositionally biased region" description="Basic and acidic residues" evidence="4">
    <location>
        <begin position="262"/>
        <end position="276"/>
    </location>
</feature>
<feature type="region of interest" description="Disordered" evidence="4">
    <location>
        <begin position="1"/>
        <end position="35"/>
    </location>
</feature>
<keyword evidence="8" id="KW-1185">Reference proteome</keyword>
<keyword evidence="3" id="KW-0539">Nucleus</keyword>
<dbReference type="GO" id="GO:0045944">
    <property type="term" value="P:positive regulation of transcription by RNA polymerase II"/>
    <property type="evidence" value="ECO:0007669"/>
    <property type="project" value="UniProtKB-ARBA"/>
</dbReference>
<dbReference type="AlphaFoldDB" id="A0A7R9BJV5"/>
<evidence type="ECO:0000256" key="1">
    <source>
        <dbReference type="ARBA" id="ARBA00022737"/>
    </source>
</evidence>
<dbReference type="EMBL" id="OA882428">
    <property type="protein sequence ID" value="CAD7275304.1"/>
    <property type="molecule type" value="Genomic_DNA"/>
</dbReference>
<dbReference type="InterPro" id="IPR011598">
    <property type="entry name" value="bHLH_dom"/>
</dbReference>
<dbReference type="Gene3D" id="4.10.280.10">
    <property type="entry name" value="Helix-loop-helix DNA-binding domain"/>
    <property type="match status" value="1"/>
</dbReference>
<dbReference type="PANTHER" id="PTHR46055">
    <property type="entry name" value="CIRCADIAN LOCOMOTER OUTPUT CYCLES PROTEIN KAPUT"/>
    <property type="match status" value="1"/>
</dbReference>
<dbReference type="SMART" id="SM00353">
    <property type="entry name" value="HLH"/>
    <property type="match status" value="1"/>
</dbReference>
<feature type="region of interest" description="Disordered" evidence="4">
    <location>
        <begin position="261"/>
        <end position="282"/>
    </location>
</feature>
<evidence type="ECO:0000259" key="5">
    <source>
        <dbReference type="PROSITE" id="PS50112"/>
    </source>
</evidence>
<dbReference type="InterPro" id="IPR047230">
    <property type="entry name" value="CLOCK-like"/>
</dbReference>
<dbReference type="SMART" id="SM00091">
    <property type="entry name" value="PAS"/>
    <property type="match status" value="2"/>
</dbReference>
<dbReference type="CDD" id="cd00130">
    <property type="entry name" value="PAS"/>
    <property type="match status" value="2"/>
</dbReference>
<dbReference type="SMART" id="SM00086">
    <property type="entry name" value="PAC"/>
    <property type="match status" value="1"/>
</dbReference>
<dbReference type="InterPro" id="IPR000014">
    <property type="entry name" value="PAS"/>
</dbReference>
<dbReference type="InterPro" id="IPR036638">
    <property type="entry name" value="HLH_DNA-bd_sf"/>
</dbReference>
<feature type="domain" description="BHLH" evidence="6">
    <location>
        <begin position="22"/>
        <end position="72"/>
    </location>
</feature>
<evidence type="ECO:0000259" key="6">
    <source>
        <dbReference type="PROSITE" id="PS50888"/>
    </source>
</evidence>
<dbReference type="SUPFAM" id="SSF55785">
    <property type="entry name" value="PYP-like sensor domain (PAS domain)"/>
    <property type="match status" value="2"/>
</dbReference>
<dbReference type="Pfam" id="PF00010">
    <property type="entry name" value="HLH"/>
    <property type="match status" value="1"/>
</dbReference>
<sequence>MSSVGGSLKDGMDGQGDQMSETKRKSRNMSEKKRRDQFNSLINDLAAMVSPLDSKLDKSSVLKAAVSFLKSQNASEAPSKNVDISEAWKPPALSNEEFIHLMLEAVDGFLISVASDGEILHTSDNIVSILGHLPSDIINNSIFGMLYSTEAPDVYRRLANSMLSLNDDTEDTGDSFAAKQDSMSPPSSCLHLDQTCPSMRNLTVADESNDGDLAEPRIDVDFSCHFKRYSLSSNLSMSTPTFEKLKVRGFFKNCHMPSAVPRDADGHGEGKPDSLSRRRNGKNCVDGVDGLEKRRILIAAGQLGNPQLVREMPPLVDTIKGEFVSRHSLEWKFLFLDHRASPIIGYLPFELLGTSGYDYYHFDDLERISESHETLMETGDGQSCCYRFLTKGQEYIWLQSSYYISYHQWTAKPEFIVCTNRVVSYAEVRAENEREQTCDQNDLESVASLNTYRSSPAFSSEASSYCTNRTGSIVGEQGSTKRMKSPSSTASSVVNASTSQKSCSASANKQHNLLTSVVGALIEETRLAAAAQASTTFRKSKSAIVTRGFNDADIEGFREPFAYQNLSQKCGLKHAHQLGCKRVLSPPPGLRPSSGLLSPLIARSFSRTPQESPSENLSFQVPYRSTSFLENNIEHNSISCALTTKHPTAELLTAYEVPLTTSYIPASEEGMYFIQQPDNLTRQLVQPHFIQVPIVSGIIPGMSYVTTKDGRPSRLVLKTSEGQSFPCIPRTSANILTTSASMLTSGSSTPVLEHLFEIDCRRSTNPDESVVGTDVIGSSSSIRENNEVELGSIMMTTAGIPAVVVPANSVDHLGSLRTELLDPADESLTQYI</sequence>
<feature type="compositionally biased region" description="Basic and acidic residues" evidence="4">
    <location>
        <begin position="20"/>
        <end position="35"/>
    </location>
</feature>
<proteinExistence type="predicted"/>
<dbReference type="InterPro" id="IPR035965">
    <property type="entry name" value="PAS-like_dom_sf"/>
</dbReference>
<dbReference type="Pfam" id="PF14598">
    <property type="entry name" value="PAS_11"/>
    <property type="match status" value="1"/>
</dbReference>
<evidence type="ECO:0000313" key="8">
    <source>
        <dbReference type="Proteomes" id="UP000678499"/>
    </source>
</evidence>
<dbReference type="GO" id="GO:0000978">
    <property type="term" value="F:RNA polymerase II cis-regulatory region sequence-specific DNA binding"/>
    <property type="evidence" value="ECO:0007669"/>
    <property type="project" value="TreeGrafter"/>
</dbReference>
<dbReference type="GO" id="GO:0032922">
    <property type="term" value="P:circadian regulation of gene expression"/>
    <property type="evidence" value="ECO:0007669"/>
    <property type="project" value="InterPro"/>
</dbReference>
<dbReference type="PROSITE" id="PS50888">
    <property type="entry name" value="BHLH"/>
    <property type="match status" value="1"/>
</dbReference>
<feature type="region of interest" description="Disordered" evidence="4">
    <location>
        <begin position="169"/>
        <end position="188"/>
    </location>
</feature>
<dbReference type="PROSITE" id="PS50112">
    <property type="entry name" value="PAS"/>
    <property type="match status" value="2"/>
</dbReference>
<dbReference type="GO" id="GO:1990513">
    <property type="term" value="C:CLOCK-BMAL transcription complex"/>
    <property type="evidence" value="ECO:0007669"/>
    <property type="project" value="TreeGrafter"/>
</dbReference>
<reference evidence="7" key="1">
    <citation type="submission" date="2020-11" db="EMBL/GenBank/DDBJ databases">
        <authorList>
            <person name="Tran Van P."/>
        </authorList>
    </citation>
    <scope>NUCLEOTIDE SEQUENCE</scope>
</reference>
<evidence type="ECO:0000313" key="7">
    <source>
        <dbReference type="EMBL" id="CAD7275304.1"/>
    </source>
</evidence>
<dbReference type="GO" id="GO:0046983">
    <property type="term" value="F:protein dimerization activity"/>
    <property type="evidence" value="ECO:0007669"/>
    <property type="project" value="InterPro"/>
</dbReference>
<protein>
    <submittedName>
        <fullName evidence="7">Uncharacterized protein</fullName>
    </submittedName>
</protein>
<evidence type="ECO:0000256" key="2">
    <source>
        <dbReference type="ARBA" id="ARBA00023108"/>
    </source>
</evidence>
<dbReference type="SUPFAM" id="SSF47459">
    <property type="entry name" value="HLH, helix-loop-helix DNA-binding domain"/>
    <property type="match status" value="1"/>
</dbReference>
<dbReference type="Gene3D" id="3.30.450.20">
    <property type="entry name" value="PAS domain"/>
    <property type="match status" value="2"/>
</dbReference>
<dbReference type="PANTHER" id="PTHR46055:SF3">
    <property type="entry name" value="CIRCADIAN LOCOMOTER OUTPUT CYCLES PROTEIN KAPUT"/>
    <property type="match status" value="1"/>
</dbReference>
<feature type="domain" description="PAS" evidence="5">
    <location>
        <begin position="332"/>
        <end position="379"/>
    </location>
</feature>
<dbReference type="InterPro" id="IPR001610">
    <property type="entry name" value="PAC"/>
</dbReference>
<dbReference type="Proteomes" id="UP000678499">
    <property type="component" value="Unassembled WGS sequence"/>
</dbReference>
<name>A0A7R9BJV5_9CRUS</name>